<evidence type="ECO:0000259" key="1">
    <source>
        <dbReference type="Pfam" id="PF04149"/>
    </source>
</evidence>
<comment type="caution">
    <text evidence="2">The sequence shown here is derived from an EMBL/GenBank/DDBJ whole genome shotgun (WGS) entry which is preliminary data.</text>
</comment>
<name>A0A372LWK4_9ACTN</name>
<evidence type="ECO:0000313" key="2">
    <source>
        <dbReference type="EMBL" id="RFU83031.1"/>
    </source>
</evidence>
<dbReference type="AlphaFoldDB" id="A0A372LWK4"/>
<dbReference type="Proteomes" id="UP000263094">
    <property type="component" value="Unassembled WGS sequence"/>
</dbReference>
<accession>A0A372LWK4</accession>
<dbReference type="OrthoDB" id="3436866at2"/>
<protein>
    <submittedName>
        <fullName evidence="2">DUF397 domain-containing protein</fullName>
    </submittedName>
</protein>
<dbReference type="InterPro" id="IPR007278">
    <property type="entry name" value="DUF397"/>
</dbReference>
<sequence>MPAPTWQKSSYCGQGESCIYVTRPTPTTLRLTESSDPSGAILETTPAAFADLLRVVRGGQPDTPGRELTVTFTPDGRVLLTAPGDPTVVTTTRTQWETFVLGVRSGEFDHFAAAPATV</sequence>
<dbReference type="Pfam" id="PF04149">
    <property type="entry name" value="DUF397"/>
    <property type="match status" value="1"/>
</dbReference>
<organism evidence="2 3">
    <name type="scientific">Streptomyces triticagri</name>
    <dbReference type="NCBI Taxonomy" id="2293568"/>
    <lineage>
        <taxon>Bacteria</taxon>
        <taxon>Bacillati</taxon>
        <taxon>Actinomycetota</taxon>
        <taxon>Actinomycetes</taxon>
        <taxon>Kitasatosporales</taxon>
        <taxon>Streptomycetaceae</taxon>
        <taxon>Streptomyces</taxon>
    </lineage>
</organism>
<proteinExistence type="predicted"/>
<feature type="domain" description="DUF397" evidence="1">
    <location>
        <begin position="5"/>
        <end position="57"/>
    </location>
</feature>
<evidence type="ECO:0000313" key="3">
    <source>
        <dbReference type="Proteomes" id="UP000263094"/>
    </source>
</evidence>
<gene>
    <name evidence="2" type="ORF">DY218_29845</name>
</gene>
<keyword evidence="3" id="KW-1185">Reference proteome</keyword>
<reference evidence="2 3" key="1">
    <citation type="submission" date="2018-08" db="EMBL/GenBank/DDBJ databases">
        <title>Isolation, diversity and antifungal activity of Actinobacteria from wheat.</title>
        <authorList>
            <person name="Han C."/>
        </authorList>
    </citation>
    <scope>NUCLEOTIDE SEQUENCE [LARGE SCALE GENOMIC DNA]</scope>
    <source>
        <strain evidence="2 3">NEAU-YY421</strain>
    </source>
</reference>
<dbReference type="EMBL" id="QUAK01000223">
    <property type="protein sequence ID" value="RFU83031.1"/>
    <property type="molecule type" value="Genomic_DNA"/>
</dbReference>
<dbReference type="RefSeq" id="WP_128559261.1">
    <property type="nucleotide sequence ID" value="NZ_QUAK01000223.1"/>
</dbReference>